<feature type="compositionally biased region" description="Low complexity" evidence="1">
    <location>
        <begin position="34"/>
        <end position="48"/>
    </location>
</feature>
<reference evidence="2 3" key="1">
    <citation type="submission" date="2024-02" db="EMBL/GenBank/DDBJ databases">
        <title>Chromosome-scale genome assembly of the rough periwinkle Littorina saxatilis.</title>
        <authorList>
            <person name="De Jode A."/>
            <person name="Faria R."/>
            <person name="Formenti G."/>
            <person name="Sims Y."/>
            <person name="Smith T.P."/>
            <person name="Tracey A."/>
            <person name="Wood J.M.D."/>
            <person name="Zagrodzka Z.B."/>
            <person name="Johannesson K."/>
            <person name="Butlin R.K."/>
            <person name="Leder E.H."/>
        </authorList>
    </citation>
    <scope>NUCLEOTIDE SEQUENCE [LARGE SCALE GENOMIC DNA]</scope>
    <source>
        <strain evidence="2">Snail1</strain>
        <tissue evidence="2">Muscle</tissue>
    </source>
</reference>
<evidence type="ECO:0000256" key="1">
    <source>
        <dbReference type="SAM" id="MobiDB-lite"/>
    </source>
</evidence>
<evidence type="ECO:0000313" key="3">
    <source>
        <dbReference type="Proteomes" id="UP001374579"/>
    </source>
</evidence>
<sequence length="124" mass="13468">MPAVGCPFPQCDYTTPDHDAAVVAALLNAHAMTHAQPAQQPQAAGTAAKVERVRRPSISQGGTTEDWSYFISRWEDYVKATKIAGPDKVIQLLECCDDRLRKDITRAAGGSLTNKTEDEVLKAI</sequence>
<feature type="region of interest" description="Disordered" evidence="1">
    <location>
        <begin position="34"/>
        <end position="64"/>
    </location>
</feature>
<dbReference type="EMBL" id="JBAMIC010000007">
    <property type="protein sequence ID" value="KAK7106408.1"/>
    <property type="molecule type" value="Genomic_DNA"/>
</dbReference>
<proteinExistence type="predicted"/>
<gene>
    <name evidence="2" type="ORF">V1264_017669</name>
</gene>
<dbReference type="AlphaFoldDB" id="A0AAN9BJL9"/>
<organism evidence="2 3">
    <name type="scientific">Littorina saxatilis</name>
    <dbReference type="NCBI Taxonomy" id="31220"/>
    <lineage>
        <taxon>Eukaryota</taxon>
        <taxon>Metazoa</taxon>
        <taxon>Spiralia</taxon>
        <taxon>Lophotrochozoa</taxon>
        <taxon>Mollusca</taxon>
        <taxon>Gastropoda</taxon>
        <taxon>Caenogastropoda</taxon>
        <taxon>Littorinimorpha</taxon>
        <taxon>Littorinoidea</taxon>
        <taxon>Littorinidae</taxon>
        <taxon>Littorina</taxon>
    </lineage>
</organism>
<dbReference type="Proteomes" id="UP001374579">
    <property type="component" value="Unassembled WGS sequence"/>
</dbReference>
<comment type="caution">
    <text evidence="2">The sequence shown here is derived from an EMBL/GenBank/DDBJ whole genome shotgun (WGS) entry which is preliminary data.</text>
</comment>
<name>A0AAN9BJL9_9CAEN</name>
<keyword evidence="3" id="KW-1185">Reference proteome</keyword>
<accession>A0AAN9BJL9</accession>
<protein>
    <submittedName>
        <fullName evidence="2">Uncharacterized protein</fullName>
    </submittedName>
</protein>
<evidence type="ECO:0000313" key="2">
    <source>
        <dbReference type="EMBL" id="KAK7106408.1"/>
    </source>
</evidence>